<dbReference type="SMART" id="SM00220">
    <property type="entry name" value="S_TKc"/>
    <property type="match status" value="1"/>
</dbReference>
<feature type="region of interest" description="Disordered" evidence="8">
    <location>
        <begin position="1"/>
        <end position="115"/>
    </location>
</feature>
<feature type="compositionally biased region" description="Polar residues" evidence="8">
    <location>
        <begin position="479"/>
        <end position="489"/>
    </location>
</feature>
<dbReference type="InterPro" id="IPR017441">
    <property type="entry name" value="Protein_kinase_ATP_BS"/>
</dbReference>
<feature type="compositionally biased region" description="Low complexity" evidence="8">
    <location>
        <begin position="490"/>
        <end position="506"/>
    </location>
</feature>
<evidence type="ECO:0000313" key="11">
    <source>
        <dbReference type="Proteomes" id="UP001530293"/>
    </source>
</evidence>
<dbReference type="Proteomes" id="UP001530293">
    <property type="component" value="Unassembled WGS sequence"/>
</dbReference>
<feature type="compositionally biased region" description="Low complexity" evidence="8">
    <location>
        <begin position="97"/>
        <end position="112"/>
    </location>
</feature>
<dbReference type="GO" id="GO:0016301">
    <property type="term" value="F:kinase activity"/>
    <property type="evidence" value="ECO:0007669"/>
    <property type="project" value="UniProtKB-KW"/>
</dbReference>
<feature type="compositionally biased region" description="Pro residues" evidence="8">
    <location>
        <begin position="282"/>
        <end position="292"/>
    </location>
</feature>
<dbReference type="PROSITE" id="PS50011">
    <property type="entry name" value="PROTEIN_KINASE_DOM"/>
    <property type="match status" value="1"/>
</dbReference>
<keyword evidence="3" id="KW-0418">Kinase</keyword>
<feature type="region of interest" description="Disordered" evidence="8">
    <location>
        <begin position="317"/>
        <end position="378"/>
    </location>
</feature>
<feature type="compositionally biased region" description="Gly residues" evidence="8">
    <location>
        <begin position="363"/>
        <end position="373"/>
    </location>
</feature>
<evidence type="ECO:0000256" key="4">
    <source>
        <dbReference type="ARBA" id="ARBA00022840"/>
    </source>
</evidence>
<feature type="compositionally biased region" description="Basic and acidic residues" evidence="8">
    <location>
        <begin position="877"/>
        <end position="909"/>
    </location>
</feature>
<dbReference type="GO" id="GO:0005524">
    <property type="term" value="F:ATP binding"/>
    <property type="evidence" value="ECO:0007669"/>
    <property type="project" value="UniProtKB-UniRule"/>
</dbReference>
<sequence>MGTPPRQQLSRLGEKVDSKTMAHTKKSSSSSSPVVKQLHHLCVDSPSTSTPGGGRSLRKLRGQHRQENVENNAKSSKSSSINNVNSSTTKGTKNDKSTATPDASDSPSTSSSIGTCTSLLLEPRITRRNSSSSIQTLIPCEHSLPVITEEKGSSSSRLRKSPRTSKPITKPKLSPRKDPMSPPSRPPLPPPSTQRNLRSTLIDEKRGQLHKSPRRSSSSSITSSSKPTLSPTTNNNGPISPLLPPRTLRAITDAKYFHDFTTLTPIILYGDDDVTDKGTRHPNPPQSAPPPTTSSSNQHYHQSPYWSGQVRVNPFSPVPEQYLRPPPPSSIQSVTRESRKRSYRSSFYGGLTNISNNRSGSNSNGGGGGGGAGDLPTLPTDTTFASMAPPPQAKKARFHHSNSLILPRSSSAEVAPDITSVLPLFNIVNVNASRDEEGGEKRMQSEISPTDVMVHPMTMTSGYDDDSSRSGSTKPPPQSMDSDAWKNSRTNNNTTINNHNQINNTTRMPVKRGRYLDDFQEVQFLGAGSFGSVYACLSRLDGCMYAVKSISPAGRVSTLNKKGSDILLPGCGNEGAGNMGGNNEQYLYGKYSTSITSSSRRDLPPSPQRRKKTFSRLGGIGLNTNSNNNIAGDDYYNLECLEGSRHWNEGALRRVLREVFALAALCQQDDFRTFHIVRYQQAWLEEDGTLYIQTELCTATLRDEMSGTVAISEDVLSQSTTTGGGGDVVAAAGGQNRINVFRQLKILREVLLALELVHQQGMVHLDIKPENIFVKNNLYKLGDFGLANAFTTNGGITSVADIEEGDSRYMSKDLLDNSPKDLTKCDIFSLGATMYEVCSRQPLPSCGQDWQDLRNGKLPLLPGTMPSLIAIIKEMMHPDPDKRPSATDLLSRDTLRTTHDANPLRRESAPYKVGQMQSSQPLTRSASWTI</sequence>
<dbReference type="Gene3D" id="3.30.200.20">
    <property type="entry name" value="Phosphorylase Kinase, domain 1"/>
    <property type="match status" value="1"/>
</dbReference>
<feature type="domain" description="Protein kinase" evidence="9">
    <location>
        <begin position="519"/>
        <end position="895"/>
    </location>
</feature>
<dbReference type="PROSITE" id="PS00108">
    <property type="entry name" value="PROTEIN_KINASE_ST"/>
    <property type="match status" value="1"/>
</dbReference>
<feature type="compositionally biased region" description="Polar residues" evidence="8">
    <location>
        <begin position="915"/>
        <end position="930"/>
    </location>
</feature>
<feature type="compositionally biased region" description="Low complexity" evidence="8">
    <location>
        <begin position="69"/>
        <end position="87"/>
    </location>
</feature>
<dbReference type="PROSITE" id="PS00107">
    <property type="entry name" value="PROTEIN_KINASE_ATP"/>
    <property type="match status" value="1"/>
</dbReference>
<keyword evidence="5" id="KW-0652">Protein synthesis inhibitor</keyword>
<keyword evidence="1" id="KW-0808">Transferase</keyword>
<feature type="region of interest" description="Disordered" evidence="8">
    <location>
        <begin position="148"/>
        <end position="244"/>
    </location>
</feature>
<evidence type="ECO:0000313" key="10">
    <source>
        <dbReference type="EMBL" id="KAL3758861.1"/>
    </source>
</evidence>
<evidence type="ECO:0000256" key="1">
    <source>
        <dbReference type="ARBA" id="ARBA00022679"/>
    </source>
</evidence>
<feature type="compositionally biased region" description="Basic and acidic residues" evidence="8">
    <location>
        <begin position="435"/>
        <end position="444"/>
    </location>
</feature>
<dbReference type="InterPro" id="IPR000719">
    <property type="entry name" value="Prot_kinase_dom"/>
</dbReference>
<protein>
    <recommendedName>
        <fullName evidence="9">Protein kinase domain-containing protein</fullName>
    </recommendedName>
</protein>
<feature type="compositionally biased region" description="Pro residues" evidence="8">
    <location>
        <begin position="180"/>
        <end position="192"/>
    </location>
</feature>
<gene>
    <name evidence="10" type="ORF">ACHAWU_003133</name>
</gene>
<proteinExistence type="inferred from homology"/>
<evidence type="ECO:0000259" key="9">
    <source>
        <dbReference type="PROSITE" id="PS50011"/>
    </source>
</evidence>
<reference evidence="10 11" key="1">
    <citation type="submission" date="2024-10" db="EMBL/GenBank/DDBJ databases">
        <title>Updated reference genomes for cyclostephanoid diatoms.</title>
        <authorList>
            <person name="Roberts W.R."/>
            <person name="Alverson A.J."/>
        </authorList>
    </citation>
    <scope>NUCLEOTIDE SEQUENCE [LARGE SCALE GENOMIC DNA]</scope>
    <source>
        <strain evidence="10 11">AJA232-27</strain>
    </source>
</reference>
<evidence type="ECO:0000256" key="2">
    <source>
        <dbReference type="ARBA" id="ARBA00022741"/>
    </source>
</evidence>
<evidence type="ECO:0000256" key="7">
    <source>
        <dbReference type="PROSITE-ProRule" id="PRU10141"/>
    </source>
</evidence>
<feature type="region of interest" description="Disordered" evidence="8">
    <location>
        <begin position="274"/>
        <end position="302"/>
    </location>
</feature>
<feature type="region of interest" description="Disordered" evidence="8">
    <location>
        <begin position="877"/>
        <end position="930"/>
    </location>
</feature>
<dbReference type="AlphaFoldDB" id="A0ABD3M7Z1"/>
<dbReference type="GO" id="GO:0017148">
    <property type="term" value="P:negative regulation of translation"/>
    <property type="evidence" value="ECO:0007669"/>
    <property type="project" value="UniProtKB-KW"/>
</dbReference>
<dbReference type="PANTHER" id="PTHR11042:SF185">
    <property type="entry name" value="WEE1-LIKE PROTEIN KINASE"/>
    <property type="match status" value="1"/>
</dbReference>
<evidence type="ECO:0000256" key="5">
    <source>
        <dbReference type="ARBA" id="ARBA00023193"/>
    </source>
</evidence>
<organism evidence="10 11">
    <name type="scientific">Discostella pseudostelligera</name>
    <dbReference type="NCBI Taxonomy" id="259834"/>
    <lineage>
        <taxon>Eukaryota</taxon>
        <taxon>Sar</taxon>
        <taxon>Stramenopiles</taxon>
        <taxon>Ochrophyta</taxon>
        <taxon>Bacillariophyta</taxon>
        <taxon>Coscinodiscophyceae</taxon>
        <taxon>Thalassiosirophycidae</taxon>
        <taxon>Stephanodiscales</taxon>
        <taxon>Stephanodiscaceae</taxon>
        <taxon>Discostella</taxon>
    </lineage>
</organism>
<evidence type="ECO:0000256" key="3">
    <source>
        <dbReference type="ARBA" id="ARBA00022777"/>
    </source>
</evidence>
<keyword evidence="11" id="KW-1185">Reference proteome</keyword>
<dbReference type="InterPro" id="IPR011009">
    <property type="entry name" value="Kinase-like_dom_sf"/>
</dbReference>
<name>A0ABD3M7Z1_9STRA</name>
<keyword evidence="4 7" id="KW-0067">ATP-binding</keyword>
<comment type="similarity">
    <text evidence="6">Belongs to the protein kinase superfamily. Ser/Thr protein kinase family. GCN2 subfamily.</text>
</comment>
<keyword evidence="2 7" id="KW-0547">Nucleotide-binding</keyword>
<dbReference type="EMBL" id="JALLBG020000216">
    <property type="protein sequence ID" value="KAL3758861.1"/>
    <property type="molecule type" value="Genomic_DNA"/>
</dbReference>
<dbReference type="SUPFAM" id="SSF56112">
    <property type="entry name" value="Protein kinase-like (PK-like)"/>
    <property type="match status" value="1"/>
</dbReference>
<dbReference type="InterPro" id="IPR008271">
    <property type="entry name" value="Ser/Thr_kinase_AS"/>
</dbReference>
<accession>A0ABD3M7Z1</accession>
<feature type="binding site" evidence="7">
    <location>
        <position position="548"/>
    </location>
    <ligand>
        <name>ATP</name>
        <dbReference type="ChEBI" id="CHEBI:30616"/>
    </ligand>
</feature>
<feature type="compositionally biased region" description="Low complexity" evidence="8">
    <location>
        <begin position="215"/>
        <end position="233"/>
    </location>
</feature>
<dbReference type="InterPro" id="IPR050339">
    <property type="entry name" value="CC_SR_Kinase"/>
</dbReference>
<feature type="region of interest" description="Disordered" evidence="8">
    <location>
        <begin position="435"/>
        <end position="508"/>
    </location>
</feature>
<evidence type="ECO:0000256" key="8">
    <source>
        <dbReference type="SAM" id="MobiDB-lite"/>
    </source>
</evidence>
<feature type="compositionally biased region" description="Polar residues" evidence="8">
    <location>
        <begin position="1"/>
        <end position="10"/>
    </location>
</feature>
<dbReference type="PANTHER" id="PTHR11042">
    <property type="entry name" value="EUKARYOTIC TRANSLATION INITIATION FACTOR 2-ALPHA KINASE EIF2-ALPHA KINASE -RELATED"/>
    <property type="match status" value="1"/>
</dbReference>
<dbReference type="Gene3D" id="1.10.510.10">
    <property type="entry name" value="Transferase(Phosphotransferase) domain 1"/>
    <property type="match status" value="1"/>
</dbReference>
<comment type="caution">
    <text evidence="10">The sequence shown here is derived from an EMBL/GenBank/DDBJ whole genome shotgun (WGS) entry which is preliminary data.</text>
</comment>
<evidence type="ECO:0000256" key="6">
    <source>
        <dbReference type="ARBA" id="ARBA00037982"/>
    </source>
</evidence>
<dbReference type="Pfam" id="PF00069">
    <property type="entry name" value="Pkinase"/>
    <property type="match status" value="1"/>
</dbReference>